<dbReference type="Gene3D" id="3.10.10.10">
    <property type="entry name" value="HIV Type 1 Reverse Transcriptase, subunit A, domain 1"/>
    <property type="match status" value="1"/>
</dbReference>
<evidence type="ECO:0000256" key="6">
    <source>
        <dbReference type="ARBA" id="ARBA00022918"/>
    </source>
</evidence>
<dbReference type="InterPro" id="IPR001584">
    <property type="entry name" value="Integrase_cat-core"/>
</dbReference>
<evidence type="ECO:0000313" key="8">
    <source>
        <dbReference type="EMBL" id="PNF43128.1"/>
    </source>
</evidence>
<dbReference type="InterPro" id="IPR050951">
    <property type="entry name" value="Retrovirus_Pol_polyprotein"/>
</dbReference>
<dbReference type="InterPro" id="IPR043128">
    <property type="entry name" value="Rev_trsase/Diguanyl_cyclase"/>
</dbReference>
<dbReference type="SUPFAM" id="SSF56672">
    <property type="entry name" value="DNA/RNA polymerases"/>
    <property type="match status" value="2"/>
</dbReference>
<dbReference type="GO" id="GO:0042575">
    <property type="term" value="C:DNA polymerase complex"/>
    <property type="evidence" value="ECO:0007669"/>
    <property type="project" value="UniProtKB-ARBA"/>
</dbReference>
<dbReference type="InterPro" id="IPR036397">
    <property type="entry name" value="RNaseH_sf"/>
</dbReference>
<dbReference type="GO" id="GO:0016787">
    <property type="term" value="F:hydrolase activity"/>
    <property type="evidence" value="ECO:0007669"/>
    <property type="project" value="UniProtKB-KW"/>
</dbReference>
<dbReference type="FunFam" id="3.10.20.370:FF:000001">
    <property type="entry name" value="Retrovirus-related Pol polyprotein from transposon 17.6-like protein"/>
    <property type="match status" value="1"/>
</dbReference>
<dbReference type="GO" id="GO:0003964">
    <property type="term" value="F:RNA-directed DNA polymerase activity"/>
    <property type="evidence" value="ECO:0007669"/>
    <property type="project" value="UniProtKB-KW"/>
</dbReference>
<dbReference type="SUPFAM" id="SSF53098">
    <property type="entry name" value="Ribonuclease H-like"/>
    <property type="match status" value="1"/>
</dbReference>
<dbReference type="PANTHER" id="PTHR37984">
    <property type="entry name" value="PROTEIN CBG26694"/>
    <property type="match status" value="1"/>
</dbReference>
<evidence type="ECO:0000259" key="7">
    <source>
        <dbReference type="PROSITE" id="PS50994"/>
    </source>
</evidence>
<protein>
    <recommendedName>
        <fullName evidence="7">Integrase catalytic domain-containing protein</fullName>
    </recommendedName>
</protein>
<evidence type="ECO:0000313" key="9">
    <source>
        <dbReference type="Proteomes" id="UP000235965"/>
    </source>
</evidence>
<keyword evidence="2" id="KW-0548">Nucleotidyltransferase</keyword>
<gene>
    <name evidence="8" type="ORF">B7P43_G18013</name>
</gene>
<comment type="caution">
    <text evidence="8">The sequence shown here is derived from an EMBL/GenBank/DDBJ whole genome shotgun (WGS) entry which is preliminary data.</text>
</comment>
<dbReference type="FunFam" id="3.30.70.270:FF:000115">
    <property type="entry name" value="Polyprotein of retroviral origin, putative"/>
    <property type="match status" value="1"/>
</dbReference>
<evidence type="ECO:0000256" key="5">
    <source>
        <dbReference type="ARBA" id="ARBA00022801"/>
    </source>
</evidence>
<dbReference type="GO" id="GO:0003676">
    <property type="term" value="F:nucleic acid binding"/>
    <property type="evidence" value="ECO:0007669"/>
    <property type="project" value="InterPro"/>
</dbReference>
<organism evidence="8 9">
    <name type="scientific">Cryptotermes secundus</name>
    <dbReference type="NCBI Taxonomy" id="105785"/>
    <lineage>
        <taxon>Eukaryota</taxon>
        <taxon>Metazoa</taxon>
        <taxon>Ecdysozoa</taxon>
        <taxon>Arthropoda</taxon>
        <taxon>Hexapoda</taxon>
        <taxon>Insecta</taxon>
        <taxon>Pterygota</taxon>
        <taxon>Neoptera</taxon>
        <taxon>Polyneoptera</taxon>
        <taxon>Dictyoptera</taxon>
        <taxon>Blattodea</taxon>
        <taxon>Blattoidea</taxon>
        <taxon>Termitoidae</taxon>
        <taxon>Kalotermitidae</taxon>
        <taxon>Cryptotermitinae</taxon>
        <taxon>Cryptotermes</taxon>
    </lineage>
</organism>
<dbReference type="STRING" id="105785.A0A2J7RQN2"/>
<feature type="domain" description="Integrase catalytic" evidence="7">
    <location>
        <begin position="283"/>
        <end position="450"/>
    </location>
</feature>
<dbReference type="Gene3D" id="3.10.20.370">
    <property type="match status" value="1"/>
</dbReference>
<keyword evidence="3" id="KW-0540">Nuclease</keyword>
<dbReference type="GO" id="GO:0015074">
    <property type="term" value="P:DNA integration"/>
    <property type="evidence" value="ECO:0007669"/>
    <property type="project" value="InterPro"/>
</dbReference>
<keyword evidence="6" id="KW-0695">RNA-directed DNA polymerase</keyword>
<evidence type="ECO:0000256" key="1">
    <source>
        <dbReference type="ARBA" id="ARBA00022679"/>
    </source>
</evidence>
<dbReference type="Gene3D" id="3.30.70.270">
    <property type="match status" value="1"/>
</dbReference>
<accession>A0A2J7RQN2</accession>
<dbReference type="InterPro" id="IPR012337">
    <property type="entry name" value="RNaseH-like_sf"/>
</dbReference>
<dbReference type="PANTHER" id="PTHR37984:SF5">
    <property type="entry name" value="PROTEIN NYNRIN-LIKE"/>
    <property type="match status" value="1"/>
</dbReference>
<proteinExistence type="predicted"/>
<dbReference type="InterPro" id="IPR041373">
    <property type="entry name" value="RT_RNaseH"/>
</dbReference>
<dbReference type="InParanoid" id="A0A2J7RQN2"/>
<name>A0A2J7RQN2_9NEOP</name>
<dbReference type="EMBL" id="NEVH01000676">
    <property type="protein sequence ID" value="PNF43128.1"/>
    <property type="molecule type" value="Genomic_DNA"/>
</dbReference>
<keyword evidence="1" id="KW-0808">Transferase</keyword>
<evidence type="ECO:0000256" key="4">
    <source>
        <dbReference type="ARBA" id="ARBA00022759"/>
    </source>
</evidence>
<evidence type="ECO:0000256" key="3">
    <source>
        <dbReference type="ARBA" id="ARBA00022722"/>
    </source>
</evidence>
<dbReference type="PROSITE" id="PS50994">
    <property type="entry name" value="INTEGRASE"/>
    <property type="match status" value="1"/>
</dbReference>
<dbReference type="Proteomes" id="UP000235965">
    <property type="component" value="Unassembled WGS sequence"/>
</dbReference>
<dbReference type="OrthoDB" id="6624493at2759"/>
<dbReference type="AlphaFoldDB" id="A0A2J7RQN2"/>
<reference evidence="8 9" key="1">
    <citation type="submission" date="2017-12" db="EMBL/GenBank/DDBJ databases">
        <title>Hemimetabolous genomes reveal molecular basis of termite eusociality.</title>
        <authorList>
            <person name="Harrison M.C."/>
            <person name="Jongepier E."/>
            <person name="Robertson H.M."/>
            <person name="Arning N."/>
            <person name="Bitard-Feildel T."/>
            <person name="Chao H."/>
            <person name="Childers C.P."/>
            <person name="Dinh H."/>
            <person name="Doddapaneni H."/>
            <person name="Dugan S."/>
            <person name="Gowin J."/>
            <person name="Greiner C."/>
            <person name="Han Y."/>
            <person name="Hu H."/>
            <person name="Hughes D.S.T."/>
            <person name="Huylmans A.-K."/>
            <person name="Kemena C."/>
            <person name="Kremer L.P.M."/>
            <person name="Lee S.L."/>
            <person name="Lopez-Ezquerra A."/>
            <person name="Mallet L."/>
            <person name="Monroy-Kuhn J.M."/>
            <person name="Moser A."/>
            <person name="Murali S.C."/>
            <person name="Muzny D.M."/>
            <person name="Otani S."/>
            <person name="Piulachs M.-D."/>
            <person name="Poelchau M."/>
            <person name="Qu J."/>
            <person name="Schaub F."/>
            <person name="Wada-Katsumata A."/>
            <person name="Worley K.C."/>
            <person name="Xie Q."/>
            <person name="Ylla G."/>
            <person name="Poulsen M."/>
            <person name="Gibbs R.A."/>
            <person name="Schal C."/>
            <person name="Richards S."/>
            <person name="Belles X."/>
            <person name="Korb J."/>
            <person name="Bornberg-Bauer E."/>
        </authorList>
    </citation>
    <scope>NUCLEOTIDE SEQUENCE [LARGE SCALE GENOMIC DNA]</scope>
    <source>
        <tissue evidence="8">Whole body</tissue>
    </source>
</reference>
<keyword evidence="9" id="KW-1185">Reference proteome</keyword>
<dbReference type="GO" id="GO:0004519">
    <property type="term" value="F:endonuclease activity"/>
    <property type="evidence" value="ECO:0007669"/>
    <property type="project" value="UniProtKB-KW"/>
</dbReference>
<dbReference type="CDD" id="cd09274">
    <property type="entry name" value="RNase_HI_RT_Ty3"/>
    <property type="match status" value="1"/>
</dbReference>
<keyword evidence="5" id="KW-0378">Hydrolase</keyword>
<dbReference type="Gene3D" id="3.30.420.10">
    <property type="entry name" value="Ribonuclease H-like superfamily/Ribonuclease H"/>
    <property type="match status" value="1"/>
</dbReference>
<dbReference type="InterPro" id="IPR043502">
    <property type="entry name" value="DNA/RNA_pol_sf"/>
</dbReference>
<evidence type="ECO:0000256" key="2">
    <source>
        <dbReference type="ARBA" id="ARBA00022695"/>
    </source>
</evidence>
<dbReference type="Pfam" id="PF17917">
    <property type="entry name" value="RT_RNaseH"/>
    <property type="match status" value="1"/>
</dbReference>
<keyword evidence="4" id="KW-0255">Endonuclease</keyword>
<sequence length="574" mass="66798">MHRQEFENRTRVKRLQLLKENLRLSHITEGADDIRKICEEYVDIFKLPGDSLTATTAAEHTIPTPTIPKGRAITLRNYRLPEAQCEEVKRQVSQMLEEDIITTSNSGWNFPLLVVPKKLDASGKRKWRIELGHVVTAEGVKPDKEKIKAVTDFPIPQSQKDIKSFLGLAGYYRKFIVDFSSFARPLTDLLKKENEWTWTEKEQTSFELLKSKLTKAPLLQYPDFSKPFILTTDATGYAIGAILSQGKLGQDKPIAYASRTLNKAELNYATVEKELLAIVWACKHFRPYLLGRKFQIVTDHKGLTWIFNVKDPSSRLMRWKLLLEEHDYEIQYRAGQRNCNADSLSRYPTQCLNINAEEIMMTENKKKFYDIFKRVCKLFKIDKICTTAYHPESNGALERTHKTLTNYFRCFCDMKLNNWDEWLPFACFTYNTTPHSVTKFTPYEVLFGRIANIPGKLQRKTQPLYNFEDIVMDIKQKMQSCQQMAREKLIKFKESQREKVSFSNHEFQVNDLVLLRVENRQKLGSLWRGPFEIKKIQGSNAVIQEVGKRKHQEVHINRLKPYFSSIAGKRNGTV</sequence>